<dbReference type="EMBL" id="HBEL01011088">
    <property type="protein sequence ID" value="CAD8409146.1"/>
    <property type="molecule type" value="Transcribed_RNA"/>
</dbReference>
<proteinExistence type="predicted"/>
<organism evidence="2">
    <name type="scientific">Proboscia inermis</name>
    <dbReference type="NCBI Taxonomy" id="420281"/>
    <lineage>
        <taxon>Eukaryota</taxon>
        <taxon>Sar</taxon>
        <taxon>Stramenopiles</taxon>
        <taxon>Ochrophyta</taxon>
        <taxon>Bacillariophyta</taxon>
        <taxon>Coscinodiscophyceae</taxon>
        <taxon>Rhizosoleniophycidae</taxon>
        <taxon>Rhizosoleniales</taxon>
        <taxon>Rhizosoleniaceae</taxon>
        <taxon>Proboscia</taxon>
    </lineage>
</organism>
<dbReference type="AlphaFoldDB" id="A0A7S0GCA5"/>
<evidence type="ECO:0000313" key="2">
    <source>
        <dbReference type="EMBL" id="CAD8409146.1"/>
    </source>
</evidence>
<keyword evidence="1" id="KW-0175">Coiled coil</keyword>
<reference evidence="2" key="1">
    <citation type="submission" date="2021-01" db="EMBL/GenBank/DDBJ databases">
        <authorList>
            <person name="Corre E."/>
            <person name="Pelletier E."/>
            <person name="Niang G."/>
            <person name="Scheremetjew M."/>
            <person name="Finn R."/>
            <person name="Kale V."/>
            <person name="Holt S."/>
            <person name="Cochrane G."/>
            <person name="Meng A."/>
            <person name="Brown T."/>
            <person name="Cohen L."/>
        </authorList>
    </citation>
    <scope>NUCLEOTIDE SEQUENCE</scope>
    <source>
        <strain evidence="2">CCAP1064/1</strain>
    </source>
</reference>
<accession>A0A7S0GCA5</accession>
<evidence type="ECO:0000256" key="1">
    <source>
        <dbReference type="SAM" id="Coils"/>
    </source>
</evidence>
<gene>
    <name evidence="2" type="ORF">PINE0816_LOCUS5268</name>
</gene>
<feature type="coiled-coil region" evidence="1">
    <location>
        <begin position="126"/>
        <end position="153"/>
    </location>
</feature>
<name>A0A7S0GCA5_9STRA</name>
<protein>
    <submittedName>
        <fullName evidence="2">Uncharacterized protein</fullName>
    </submittedName>
</protein>
<sequence length="187" mass="21351">MDQCAESDIGCDGSDFFSSFGMINRPHSEEMKVALNEGASFTNDGTRTIPVTKRRKLHVSFGNIEVREYSQTLVDHPGATYGPSIGLSWDHVSAKTLDIEAHECYRIFHTPRRVGKDLAMTQRVRRHFLQNELNISREEIEKACSEAERIQKQRLSSRARIPLEPVDVVIESLKRKVARVVRRTLNQ</sequence>